<dbReference type="AlphaFoldDB" id="A0A6J4U7W4"/>
<dbReference type="Pfam" id="PF00903">
    <property type="entry name" value="Glyoxalase"/>
    <property type="match status" value="1"/>
</dbReference>
<dbReference type="PROSITE" id="PS51819">
    <property type="entry name" value="VOC"/>
    <property type="match status" value="1"/>
</dbReference>
<sequence>MARTPLLLRVDAVTVPVPDLDSGLRFYRDALGHTLLWRNDEIGQAGLALGDGDSEIVLTTRRPYEPNWLVASAEDAARAVLRAGGRIVTEPFDIPVGRGTVVVDPFGNTLVLLDLSKGVYTTDDHGAVTGVADPERRTD</sequence>
<dbReference type="InterPro" id="IPR037523">
    <property type="entry name" value="VOC_core"/>
</dbReference>
<name>A0A6J4U7W4_9ACTN</name>
<dbReference type="SUPFAM" id="SSF54593">
    <property type="entry name" value="Glyoxalase/Bleomycin resistance protein/Dihydroxybiphenyl dioxygenase"/>
    <property type="match status" value="1"/>
</dbReference>
<accession>A0A6J4U7W4</accession>
<evidence type="ECO:0000313" key="2">
    <source>
        <dbReference type="EMBL" id="CAA9543032.1"/>
    </source>
</evidence>
<reference evidence="2" key="1">
    <citation type="submission" date="2020-02" db="EMBL/GenBank/DDBJ databases">
        <authorList>
            <person name="Meier V. D."/>
        </authorList>
    </citation>
    <scope>NUCLEOTIDE SEQUENCE</scope>
    <source>
        <strain evidence="2">AVDCRST_MAG79</strain>
    </source>
</reference>
<gene>
    <name evidence="2" type="ORF">AVDCRST_MAG79-2030</name>
</gene>
<feature type="domain" description="VOC" evidence="1">
    <location>
        <begin position="9"/>
        <end position="115"/>
    </location>
</feature>
<dbReference type="InterPro" id="IPR004360">
    <property type="entry name" value="Glyas_Fos-R_dOase_dom"/>
</dbReference>
<proteinExistence type="predicted"/>
<evidence type="ECO:0000259" key="1">
    <source>
        <dbReference type="PROSITE" id="PS51819"/>
    </source>
</evidence>
<organism evidence="2">
    <name type="scientific">uncultured Thermoleophilia bacterium</name>
    <dbReference type="NCBI Taxonomy" id="1497501"/>
    <lineage>
        <taxon>Bacteria</taxon>
        <taxon>Bacillati</taxon>
        <taxon>Actinomycetota</taxon>
        <taxon>Thermoleophilia</taxon>
        <taxon>environmental samples</taxon>
    </lineage>
</organism>
<protein>
    <recommendedName>
        <fullName evidence="1">VOC domain-containing protein</fullName>
    </recommendedName>
</protein>
<dbReference type="InterPro" id="IPR029068">
    <property type="entry name" value="Glyas_Bleomycin-R_OHBP_Dase"/>
</dbReference>
<dbReference type="EMBL" id="CADCWC010000305">
    <property type="protein sequence ID" value="CAA9543032.1"/>
    <property type="molecule type" value="Genomic_DNA"/>
</dbReference>
<dbReference type="Gene3D" id="3.10.180.10">
    <property type="entry name" value="2,3-Dihydroxybiphenyl 1,2-Dioxygenase, domain 1"/>
    <property type="match status" value="1"/>
</dbReference>